<dbReference type="NCBIfam" id="TIGR04518">
    <property type="entry name" value="ECF_S_folT_fam"/>
    <property type="match status" value="1"/>
</dbReference>
<comment type="caution">
    <text evidence="2">The sequence shown here is derived from an EMBL/GenBank/DDBJ whole genome shotgun (WGS) entry which is preliminary data.</text>
</comment>
<evidence type="ECO:0000313" key="3">
    <source>
        <dbReference type="Proteomes" id="UP001207605"/>
    </source>
</evidence>
<feature type="transmembrane region" description="Helical" evidence="1">
    <location>
        <begin position="86"/>
        <end position="106"/>
    </location>
</feature>
<dbReference type="InterPro" id="IPR024529">
    <property type="entry name" value="ECF_trnsprt_substrate-spec"/>
</dbReference>
<dbReference type="InterPro" id="IPR030949">
    <property type="entry name" value="ECF_S_folate_fam"/>
</dbReference>
<evidence type="ECO:0000313" key="2">
    <source>
        <dbReference type="EMBL" id="MCU6698638.1"/>
    </source>
</evidence>
<dbReference type="RefSeq" id="WP_118451734.1">
    <property type="nucleotide sequence ID" value="NZ_JAOQJV010000001.1"/>
</dbReference>
<gene>
    <name evidence="2" type="ORF">OCV65_00045</name>
</gene>
<accession>A0ABT2S2B7</accession>
<feature type="transmembrane region" description="Helical" evidence="1">
    <location>
        <begin position="118"/>
        <end position="139"/>
    </location>
</feature>
<proteinExistence type="predicted"/>
<dbReference type="EMBL" id="JAOQJV010000001">
    <property type="protein sequence ID" value="MCU6698638.1"/>
    <property type="molecule type" value="Genomic_DNA"/>
</dbReference>
<dbReference type="Proteomes" id="UP001207605">
    <property type="component" value="Unassembled WGS sequence"/>
</dbReference>
<protein>
    <submittedName>
        <fullName evidence="2">Folate family ECF transporter S component</fullName>
    </submittedName>
</protein>
<sequence>MSNLTKSFRDSFHELKDVKALATTAMLLAIAVVLGFYTLQVTDFIKIGFAFIADEMTGMMFGPVVGGLMGAAADIVKYLVRPTGAFFPGFTISGALSGVIYGVILYKKPLSIKRIALANGLVMIFVNICLNTYWLTLLYGQAFMAILPARVIKQIVLFPIYVALFYGVSKIMGKAHLFTMVKGERA</sequence>
<keyword evidence="1" id="KW-1133">Transmembrane helix</keyword>
<dbReference type="Pfam" id="PF12822">
    <property type="entry name" value="ECF_trnsprt"/>
    <property type="match status" value="1"/>
</dbReference>
<feature type="transmembrane region" description="Helical" evidence="1">
    <location>
        <begin position="151"/>
        <end position="168"/>
    </location>
</feature>
<name>A0ABT2S2B7_9FIRM</name>
<organism evidence="2 3">
    <name type="scientific">Dorea ammoniilytica</name>
    <dbReference type="NCBI Taxonomy" id="2981788"/>
    <lineage>
        <taxon>Bacteria</taxon>
        <taxon>Bacillati</taxon>
        <taxon>Bacillota</taxon>
        <taxon>Clostridia</taxon>
        <taxon>Lachnospirales</taxon>
        <taxon>Lachnospiraceae</taxon>
        <taxon>Dorea</taxon>
    </lineage>
</organism>
<reference evidence="2 3" key="1">
    <citation type="journal article" date="2021" name="ISME Commun">
        <title>Automated analysis of genomic sequences facilitates high-throughput and comprehensive description of bacteria.</title>
        <authorList>
            <person name="Hitch T.C.A."/>
        </authorList>
    </citation>
    <scope>NUCLEOTIDE SEQUENCE [LARGE SCALE GENOMIC DNA]</scope>
    <source>
        <strain evidence="2 3">Sanger_02</strain>
    </source>
</reference>
<keyword evidence="1" id="KW-0812">Transmembrane</keyword>
<keyword evidence="1" id="KW-0472">Membrane</keyword>
<feature type="transmembrane region" description="Helical" evidence="1">
    <location>
        <begin position="20"/>
        <end position="39"/>
    </location>
</feature>
<dbReference type="Gene3D" id="1.10.1760.20">
    <property type="match status" value="1"/>
</dbReference>
<evidence type="ECO:0000256" key="1">
    <source>
        <dbReference type="SAM" id="Phobius"/>
    </source>
</evidence>
<keyword evidence="3" id="KW-1185">Reference proteome</keyword>